<dbReference type="Proteomes" id="UP000035642">
    <property type="component" value="Unassembled WGS sequence"/>
</dbReference>
<reference evidence="8" key="2">
    <citation type="submission" date="2017-02" db="UniProtKB">
        <authorList>
            <consortium name="WormBaseParasite"/>
        </authorList>
    </citation>
    <scope>IDENTIFICATION</scope>
</reference>
<evidence type="ECO:0000256" key="5">
    <source>
        <dbReference type="PROSITE-ProRule" id="PRU00782"/>
    </source>
</evidence>
<dbReference type="SUPFAM" id="SSF52540">
    <property type="entry name" value="P-loop containing nucleoside triphosphate hydrolases"/>
    <property type="match status" value="1"/>
</dbReference>
<name>A0A0K0DQ92_ANGCA</name>
<dbReference type="PROSITE" id="PS51456">
    <property type="entry name" value="MYOSIN_MOTOR"/>
    <property type="match status" value="1"/>
</dbReference>
<dbReference type="WBParaSite" id="ACAC_0001393101-mRNA-1">
    <property type="protein sequence ID" value="ACAC_0001393101-mRNA-1"/>
    <property type="gene ID" value="ACAC_0001393101"/>
</dbReference>
<comment type="similarity">
    <text evidence="5">Belongs to the TRAFAC class myosin-kinesin ATPase superfamily. Myosin family.</text>
</comment>
<dbReference type="GO" id="GO:0005524">
    <property type="term" value="F:ATP binding"/>
    <property type="evidence" value="ECO:0007669"/>
    <property type="project" value="UniProtKB-KW"/>
</dbReference>
<feature type="domain" description="Myosin motor" evidence="6">
    <location>
        <begin position="1"/>
        <end position="71"/>
    </location>
</feature>
<evidence type="ECO:0000313" key="7">
    <source>
        <dbReference type="Proteomes" id="UP000035642"/>
    </source>
</evidence>
<dbReference type="InterPro" id="IPR036961">
    <property type="entry name" value="Kinesin_motor_dom_sf"/>
</dbReference>
<keyword evidence="1" id="KW-0547">Nucleotide-binding</keyword>
<organism evidence="7 8">
    <name type="scientific">Angiostrongylus cantonensis</name>
    <name type="common">Rat lungworm</name>
    <dbReference type="NCBI Taxonomy" id="6313"/>
    <lineage>
        <taxon>Eukaryota</taxon>
        <taxon>Metazoa</taxon>
        <taxon>Ecdysozoa</taxon>
        <taxon>Nematoda</taxon>
        <taxon>Chromadorea</taxon>
        <taxon>Rhabditida</taxon>
        <taxon>Rhabditina</taxon>
        <taxon>Rhabditomorpha</taxon>
        <taxon>Strongyloidea</taxon>
        <taxon>Metastrongylidae</taxon>
        <taxon>Angiostrongylus</taxon>
    </lineage>
</organism>
<dbReference type="STRING" id="6313.A0A0K0DQ92"/>
<accession>A0A0K0DQ92</accession>
<keyword evidence="3 5" id="KW-0518">Myosin</keyword>
<evidence type="ECO:0000313" key="8">
    <source>
        <dbReference type="WBParaSite" id="ACAC_0001393101-mRNA-1"/>
    </source>
</evidence>
<protein>
    <submittedName>
        <fullName evidence="8">Myosin motor domain-containing protein</fullName>
    </submittedName>
</protein>
<dbReference type="AlphaFoldDB" id="A0A0K0DQ92"/>
<dbReference type="Pfam" id="PF00063">
    <property type="entry name" value="Myosin_head"/>
    <property type="match status" value="1"/>
</dbReference>
<dbReference type="InterPro" id="IPR001609">
    <property type="entry name" value="Myosin_head_motor_dom-like"/>
</dbReference>
<dbReference type="GO" id="GO:0003779">
    <property type="term" value="F:actin binding"/>
    <property type="evidence" value="ECO:0007669"/>
    <property type="project" value="UniProtKB-KW"/>
</dbReference>
<dbReference type="Gene3D" id="3.40.850.10">
    <property type="entry name" value="Kinesin motor domain"/>
    <property type="match status" value="1"/>
</dbReference>
<comment type="caution">
    <text evidence="5">Lacks conserved residue(s) required for the propagation of feature annotation.</text>
</comment>
<proteinExistence type="inferred from homology"/>
<evidence type="ECO:0000256" key="3">
    <source>
        <dbReference type="ARBA" id="ARBA00023123"/>
    </source>
</evidence>
<keyword evidence="5" id="KW-0009">Actin-binding</keyword>
<evidence type="ECO:0000256" key="1">
    <source>
        <dbReference type="ARBA" id="ARBA00022741"/>
    </source>
</evidence>
<keyword evidence="2" id="KW-0067">ATP-binding</keyword>
<evidence type="ECO:0000256" key="4">
    <source>
        <dbReference type="ARBA" id="ARBA00023175"/>
    </source>
</evidence>
<dbReference type="GO" id="GO:0016459">
    <property type="term" value="C:myosin complex"/>
    <property type="evidence" value="ECO:0007669"/>
    <property type="project" value="UniProtKB-KW"/>
</dbReference>
<dbReference type="InterPro" id="IPR027417">
    <property type="entry name" value="P-loop_NTPase"/>
</dbReference>
<sequence length="71" mass="8145">MILGKFIHINFDVSCCILGANIEFYLLEKSSTLQQASEERSSHMFHQLFLVLSPRKKPVVFSKTFKNIGLL</sequence>
<keyword evidence="4" id="KW-0505">Motor protein</keyword>
<evidence type="ECO:0000259" key="6">
    <source>
        <dbReference type="PROSITE" id="PS51456"/>
    </source>
</evidence>
<keyword evidence="7" id="KW-1185">Reference proteome</keyword>
<dbReference type="GO" id="GO:0003774">
    <property type="term" value="F:cytoskeletal motor activity"/>
    <property type="evidence" value="ECO:0007669"/>
    <property type="project" value="InterPro"/>
</dbReference>
<evidence type="ECO:0000256" key="2">
    <source>
        <dbReference type="ARBA" id="ARBA00022840"/>
    </source>
</evidence>
<reference evidence="7" key="1">
    <citation type="submission" date="2012-09" db="EMBL/GenBank/DDBJ databases">
        <authorList>
            <person name="Martin A.A."/>
        </authorList>
    </citation>
    <scope>NUCLEOTIDE SEQUENCE</scope>
</reference>